<sequence>MKIVFAGLMEVLTRWFACQRSLKGDSQALQIVGRSGGAVFSRRVYRYDHGSAADAHAQMEARSVAEALGASDASFSDDEWERCLPQITTALVDHSPSRLAVASSAHRQLLSFALRDALVQRIVAKPEMGLKTCWLLQDALLEERNTLEAGRSGDFAEAVADVLDRHGVDAYLRPYGIICCGPRAGLVETLADAKSLDHVKQQLKSLDMGTDLGAYFDAVYGPYDENQRVGGAPNRKEASLNFARSLAGSSLLSYALDVKDRHNGNILLDRGGRLIHIDFGYMLGRSPGGLNFEDAPFKLPQDYVHVLGGVGSDAWVAFATAFAAGLHALALELHRLQTLLVLFFGDSNVGLEAATALGERFRGLGQDPRQTMAAATDMIRRSHDSDRAKQYDWYQWKTNGIVP</sequence>
<organism evidence="4 5">
    <name type="scientific">Aureococcus anophagefferens</name>
    <name type="common">Harmful bloom alga</name>
    <dbReference type="NCBI Taxonomy" id="44056"/>
    <lineage>
        <taxon>Eukaryota</taxon>
        <taxon>Sar</taxon>
        <taxon>Stramenopiles</taxon>
        <taxon>Ochrophyta</taxon>
        <taxon>Pelagophyceae</taxon>
        <taxon>Pelagomonadales</taxon>
        <taxon>Pelagomonadaceae</taxon>
        <taxon>Aureococcus</taxon>
    </lineage>
</organism>
<evidence type="ECO:0000256" key="2">
    <source>
        <dbReference type="ARBA" id="ARBA00022777"/>
    </source>
</evidence>
<evidence type="ECO:0000256" key="1">
    <source>
        <dbReference type="ARBA" id="ARBA00022679"/>
    </source>
</evidence>
<accession>A0ABR1GD43</accession>
<gene>
    <name evidence="4" type="primary">PI4KB</name>
    <name evidence="4" type="ORF">SO694_00002264</name>
</gene>
<protein>
    <submittedName>
        <fullName evidence="4">1-phosphatidylinositol 4-kinase</fullName>
    </submittedName>
</protein>
<keyword evidence="2" id="KW-0418">Kinase</keyword>
<dbReference type="PANTHER" id="PTHR10048:SF22">
    <property type="entry name" value="PHOSPHATIDYLINOSITOL 4-KINASE BETA"/>
    <property type="match status" value="1"/>
</dbReference>
<dbReference type="Gene3D" id="1.10.1070.11">
    <property type="entry name" value="Phosphatidylinositol 3-/4-kinase, catalytic domain"/>
    <property type="match status" value="1"/>
</dbReference>
<dbReference type="InterPro" id="IPR036940">
    <property type="entry name" value="PI3/4_kinase_cat_sf"/>
</dbReference>
<keyword evidence="5" id="KW-1185">Reference proteome</keyword>
<dbReference type="InterPro" id="IPR011009">
    <property type="entry name" value="Kinase-like_dom_sf"/>
</dbReference>
<dbReference type="EMBL" id="JBBJCI010000034">
    <property type="protein sequence ID" value="KAK7253673.1"/>
    <property type="molecule type" value="Genomic_DNA"/>
</dbReference>
<dbReference type="InterPro" id="IPR015433">
    <property type="entry name" value="PI3/4_kinase"/>
</dbReference>
<dbReference type="PANTHER" id="PTHR10048">
    <property type="entry name" value="PHOSPHATIDYLINOSITOL KINASE"/>
    <property type="match status" value="1"/>
</dbReference>
<keyword evidence="1" id="KW-0808">Transferase</keyword>
<dbReference type="InterPro" id="IPR000403">
    <property type="entry name" value="PI3/4_kinase_cat_dom"/>
</dbReference>
<feature type="domain" description="PI3K/PI4K catalytic" evidence="3">
    <location>
        <begin position="93"/>
        <end position="391"/>
    </location>
</feature>
<evidence type="ECO:0000259" key="3">
    <source>
        <dbReference type="PROSITE" id="PS50290"/>
    </source>
</evidence>
<proteinExistence type="predicted"/>
<dbReference type="PROSITE" id="PS50290">
    <property type="entry name" value="PI3_4_KINASE_3"/>
    <property type="match status" value="1"/>
</dbReference>
<name>A0ABR1GD43_AURAN</name>
<reference evidence="4 5" key="1">
    <citation type="submission" date="2024-03" db="EMBL/GenBank/DDBJ databases">
        <title>Aureococcus anophagefferens CCMP1851 and Kratosvirus quantuckense: Draft genome of a second virus-susceptible host strain in the model system.</title>
        <authorList>
            <person name="Chase E."/>
            <person name="Truchon A.R."/>
            <person name="Schepens W."/>
            <person name="Wilhelm S.W."/>
        </authorList>
    </citation>
    <scope>NUCLEOTIDE SEQUENCE [LARGE SCALE GENOMIC DNA]</scope>
    <source>
        <strain evidence="4 5">CCMP1851</strain>
    </source>
</reference>
<dbReference type="SMART" id="SM00146">
    <property type="entry name" value="PI3Kc"/>
    <property type="match status" value="1"/>
</dbReference>
<dbReference type="SUPFAM" id="SSF56112">
    <property type="entry name" value="Protein kinase-like (PK-like)"/>
    <property type="match status" value="1"/>
</dbReference>
<evidence type="ECO:0000313" key="5">
    <source>
        <dbReference type="Proteomes" id="UP001363151"/>
    </source>
</evidence>
<dbReference type="Pfam" id="PF00454">
    <property type="entry name" value="PI3_PI4_kinase"/>
    <property type="match status" value="1"/>
</dbReference>
<evidence type="ECO:0000313" key="4">
    <source>
        <dbReference type="EMBL" id="KAK7253673.1"/>
    </source>
</evidence>
<dbReference type="Proteomes" id="UP001363151">
    <property type="component" value="Unassembled WGS sequence"/>
</dbReference>
<comment type="caution">
    <text evidence="4">The sequence shown here is derived from an EMBL/GenBank/DDBJ whole genome shotgun (WGS) entry which is preliminary data.</text>
</comment>